<dbReference type="Proteomes" id="UP000315403">
    <property type="component" value="Unassembled WGS sequence"/>
</dbReference>
<dbReference type="EMBL" id="SZUV01000001">
    <property type="protein sequence ID" value="TQN50503.1"/>
    <property type="molecule type" value="Genomic_DNA"/>
</dbReference>
<dbReference type="SMART" id="SM00960">
    <property type="entry name" value="Robl_LC7"/>
    <property type="match status" value="1"/>
</dbReference>
<dbReference type="InterPro" id="IPR004942">
    <property type="entry name" value="Roadblock/LAMTOR2_dom"/>
</dbReference>
<comment type="caution">
    <text evidence="2">The sequence shown here is derived from an EMBL/GenBank/DDBJ whole genome shotgun (WGS) entry which is preliminary data.</text>
</comment>
<evidence type="ECO:0000259" key="1">
    <source>
        <dbReference type="SMART" id="SM00960"/>
    </source>
</evidence>
<evidence type="ECO:0000313" key="2">
    <source>
        <dbReference type="EMBL" id="TQN50503.1"/>
    </source>
</evidence>
<organism evidence="2 3">
    <name type="scientific">Acidithiobacillus thiooxidans ATCC 19377</name>
    <dbReference type="NCBI Taxonomy" id="637390"/>
    <lineage>
        <taxon>Bacteria</taxon>
        <taxon>Pseudomonadati</taxon>
        <taxon>Pseudomonadota</taxon>
        <taxon>Acidithiobacillia</taxon>
        <taxon>Acidithiobacillales</taxon>
        <taxon>Acidithiobacillaceae</taxon>
        <taxon>Acidithiobacillus</taxon>
    </lineage>
</organism>
<reference evidence="2 3" key="1">
    <citation type="submission" date="2019-03" db="EMBL/GenBank/DDBJ databases">
        <title>New insights into Acidothiobacillus thiooxidans sulfur metabolism through coupled gene expression, solution geochemistry, microscopy and spectroscopy analyses.</title>
        <authorList>
            <person name="Camacho D."/>
            <person name="Frazao R."/>
            <person name="Fouillen A."/>
            <person name="Nanci A."/>
            <person name="Lang B.F."/>
            <person name="Apte S.C."/>
            <person name="Baron C."/>
            <person name="Warren L.A."/>
        </authorList>
    </citation>
    <scope>NUCLEOTIDE SEQUENCE [LARGE SCALE GENOMIC DNA]</scope>
    <source>
        <strain evidence="2 3">ATCC 19377</strain>
    </source>
</reference>
<evidence type="ECO:0000313" key="3">
    <source>
        <dbReference type="Proteomes" id="UP000315403"/>
    </source>
</evidence>
<accession>A0A543Q2E5</accession>
<dbReference type="AlphaFoldDB" id="A0A543Q2E5"/>
<sequence>MNLEQFEDLYAQLIALTPDIQGVALIANEGTVLFQTGETVADETIIGVAGAAVMRLAEHISAGLLAECNTQEITIRCHRHAAFFAAVGADTLLMLVLPADTDTRPLVGMVASLTNALPHNK</sequence>
<protein>
    <recommendedName>
        <fullName evidence="1">Roadblock/LAMTOR2 domain-containing protein</fullName>
    </recommendedName>
</protein>
<name>A0A543Q2E5_ACITH</name>
<feature type="domain" description="Roadblock/LAMTOR2" evidence="1">
    <location>
        <begin position="7"/>
        <end position="97"/>
    </location>
</feature>
<proteinExistence type="predicted"/>
<dbReference type="Gene3D" id="3.30.450.30">
    <property type="entry name" value="Dynein light chain 2a, cytoplasmic"/>
    <property type="match status" value="1"/>
</dbReference>
<dbReference type="RefSeq" id="WP_142086285.1">
    <property type="nucleotide sequence ID" value="NZ_SZUV01000001.1"/>
</dbReference>
<dbReference type="SUPFAM" id="SSF103196">
    <property type="entry name" value="Roadblock/LC7 domain"/>
    <property type="match status" value="1"/>
</dbReference>
<gene>
    <name evidence="2" type="ORF">DLNHIDIE_00356</name>
</gene>